<evidence type="ECO:0000313" key="3">
    <source>
        <dbReference type="Proteomes" id="UP000604046"/>
    </source>
</evidence>
<feature type="region of interest" description="Disordered" evidence="1">
    <location>
        <begin position="94"/>
        <end position="122"/>
    </location>
</feature>
<dbReference type="OrthoDB" id="10360999at2759"/>
<dbReference type="Proteomes" id="UP000604046">
    <property type="component" value="Unassembled WGS sequence"/>
</dbReference>
<keyword evidence="3" id="KW-1185">Reference proteome</keyword>
<dbReference type="AlphaFoldDB" id="A0A812M6K1"/>
<evidence type="ECO:0000256" key="1">
    <source>
        <dbReference type="SAM" id="MobiDB-lite"/>
    </source>
</evidence>
<proteinExistence type="predicted"/>
<name>A0A812M6K1_9DINO</name>
<comment type="caution">
    <text evidence="2">The sequence shown here is derived from an EMBL/GenBank/DDBJ whole genome shotgun (WGS) entry which is preliminary data.</text>
</comment>
<gene>
    <name evidence="2" type="ORF">SNAT2548_LOCUS13528</name>
</gene>
<feature type="compositionally biased region" description="Polar residues" evidence="1">
    <location>
        <begin position="112"/>
        <end position="122"/>
    </location>
</feature>
<reference evidence="2" key="1">
    <citation type="submission" date="2021-02" db="EMBL/GenBank/DDBJ databases">
        <authorList>
            <person name="Dougan E. K."/>
            <person name="Rhodes N."/>
            <person name="Thang M."/>
            <person name="Chan C."/>
        </authorList>
    </citation>
    <scope>NUCLEOTIDE SEQUENCE</scope>
</reference>
<accession>A0A812M6K1</accession>
<sequence>MAKPSNLVTRISDNSDCAEEDDLWAEDSDYGISDRQLEELALGWQKHSRERTDFDAGGDEGPGGGAWTTLLAHLSRLQDLTPCSSVCSTMPCTSPHANAAPRTSSRHKETVESMSSISGARHMSQQAVDEYLELVTKEEEVRFHHVPRPPLQVEYFQLDKDNGEAVDKLPVSSSCQT</sequence>
<evidence type="ECO:0000313" key="2">
    <source>
        <dbReference type="EMBL" id="CAE7259510.1"/>
    </source>
</evidence>
<dbReference type="EMBL" id="CAJNDS010001435">
    <property type="protein sequence ID" value="CAE7259510.1"/>
    <property type="molecule type" value="Genomic_DNA"/>
</dbReference>
<protein>
    <submittedName>
        <fullName evidence="2">Uncharacterized protein</fullName>
    </submittedName>
</protein>
<organism evidence="2 3">
    <name type="scientific">Symbiodinium natans</name>
    <dbReference type="NCBI Taxonomy" id="878477"/>
    <lineage>
        <taxon>Eukaryota</taxon>
        <taxon>Sar</taxon>
        <taxon>Alveolata</taxon>
        <taxon>Dinophyceae</taxon>
        <taxon>Suessiales</taxon>
        <taxon>Symbiodiniaceae</taxon>
        <taxon>Symbiodinium</taxon>
    </lineage>
</organism>